<evidence type="ECO:0000256" key="13">
    <source>
        <dbReference type="ARBA" id="ARBA00022990"/>
    </source>
</evidence>
<dbReference type="CDD" id="cd18573">
    <property type="entry name" value="ABC_6TM_ABCB10_like"/>
    <property type="match status" value="1"/>
</dbReference>
<keyword evidence="8" id="KW-0067">ATP-binding</keyword>
<evidence type="ECO:0000313" key="25">
    <source>
        <dbReference type="RefSeq" id="XP_013394380.1"/>
    </source>
</evidence>
<comment type="similarity">
    <text evidence="2">Belongs to the ABC transporter superfamily. ABCB family. Mitochondrial peptide exporter (TC 3.A.1.212) subfamily.</text>
</comment>
<protein>
    <recommendedName>
        <fullName evidence="18">ATP-binding cassette sub-family B member 10, mitochondrial</fullName>
    </recommendedName>
    <alternativeName>
        <fullName evidence="19">ABC-mitochondrial erythroid protein</fullName>
    </alternativeName>
    <alternativeName>
        <fullName evidence="20">ATP-binding cassette transporter 10</fullName>
    </alternativeName>
</protein>
<comment type="subcellular location">
    <subcellularLocation>
        <location evidence="1">Mitochondrion inner membrane</location>
        <topology evidence="1">Multi-pass membrane protein</topology>
    </subcellularLocation>
</comment>
<dbReference type="AlphaFoldDB" id="A0A1S3I7Y6"/>
<gene>
    <name evidence="25" type="primary">LOC106161853</name>
</gene>
<evidence type="ECO:0000256" key="18">
    <source>
        <dbReference type="ARBA" id="ARBA00072683"/>
    </source>
</evidence>
<name>A0A1S3I7Y6_LINAN</name>
<dbReference type="PIRSF" id="PIRSF002773">
    <property type="entry name" value="ABC_prm/ATPase_B"/>
    <property type="match status" value="1"/>
</dbReference>
<dbReference type="PROSITE" id="PS00211">
    <property type="entry name" value="ABC_TRANSPORTER_1"/>
    <property type="match status" value="1"/>
</dbReference>
<dbReference type="InterPro" id="IPR039421">
    <property type="entry name" value="Type_1_exporter"/>
</dbReference>
<evidence type="ECO:0000256" key="9">
    <source>
        <dbReference type="ARBA" id="ARBA00022842"/>
    </source>
</evidence>
<dbReference type="InterPro" id="IPR036640">
    <property type="entry name" value="ABC1_TM_sf"/>
</dbReference>
<dbReference type="InterPro" id="IPR003439">
    <property type="entry name" value="ABC_transporter-like_ATP-bd"/>
</dbReference>
<dbReference type="InterPro" id="IPR027417">
    <property type="entry name" value="P-loop_NTPase"/>
</dbReference>
<dbReference type="FunFam" id="1.20.1560.10:FF:000048">
    <property type="entry name" value="ATP-binding cassette sub-family B member 10, mitochondrial"/>
    <property type="match status" value="1"/>
</dbReference>
<dbReference type="KEGG" id="lak:106161853"/>
<keyword evidence="5" id="KW-0479">Metal-binding</keyword>
<dbReference type="SUPFAM" id="SSF52540">
    <property type="entry name" value="P-loop containing nucleoside triphosphate hydrolases"/>
    <property type="match status" value="1"/>
</dbReference>
<dbReference type="InterPro" id="IPR017871">
    <property type="entry name" value="ABC_transporter-like_CS"/>
</dbReference>
<dbReference type="FunFam" id="3.40.50.300:FF:000403">
    <property type="entry name" value="ATP-binding cassette sub-family B member 8, mitochondrial"/>
    <property type="match status" value="1"/>
</dbReference>
<feature type="transmembrane region" description="Helical" evidence="21">
    <location>
        <begin position="130"/>
        <end position="151"/>
    </location>
</feature>
<dbReference type="Proteomes" id="UP000085678">
    <property type="component" value="Unplaced"/>
</dbReference>
<evidence type="ECO:0000256" key="4">
    <source>
        <dbReference type="ARBA" id="ARBA00022692"/>
    </source>
</evidence>
<dbReference type="Gene3D" id="1.20.1560.10">
    <property type="entry name" value="ABC transporter type 1, transmembrane domain"/>
    <property type="match status" value="1"/>
</dbReference>
<evidence type="ECO:0000256" key="21">
    <source>
        <dbReference type="SAM" id="Phobius"/>
    </source>
</evidence>
<feature type="domain" description="ABC transmembrane type-1" evidence="23">
    <location>
        <begin position="1"/>
        <end position="273"/>
    </location>
</feature>
<dbReference type="PROSITE" id="PS50929">
    <property type="entry name" value="ABC_TM1F"/>
    <property type="match status" value="1"/>
</dbReference>
<dbReference type="PROSITE" id="PS50893">
    <property type="entry name" value="ABC_TRANSPORTER_2"/>
    <property type="match status" value="1"/>
</dbReference>
<evidence type="ECO:0000256" key="19">
    <source>
        <dbReference type="ARBA" id="ARBA00075187"/>
    </source>
</evidence>
<evidence type="ECO:0000256" key="20">
    <source>
        <dbReference type="ARBA" id="ARBA00083334"/>
    </source>
</evidence>
<accession>A0A1S3I7Y6</accession>
<sequence>MSIPFCIGRVIDTVSSLNSEGEMTDQLTNIAIFLTGLFLVGAVANFGRVYLIQISGQRIINTMRQSVFASILRQETAFFDKSKSGELINRLSADTTVVGSSVTQNVSDGLRAVAQGVGGISMMVYVSPKLALAALVTVPPVAVVFIIYGRFLRKITKSVQDSLAEATQVADERISNMRTVRAFAHEKLEMGAYNKKIQHVLDLSYKEAMARAVFFGSTGLAGNGLVLSVFYVGSRMMHDSQITVGDLTSFLMYAFYIGISLSGMSSFYSELNRALGASTRIWEIIDKTPTIPISGGLIPSVPLAGNIVFKDVSFNYPTREDAVIFSGLDLQIPAGSVMAVVGPSGSGKSTLAGLFLRLYDPQKGSITLDGTDTTQLDPEWLRHQTGTVSQEPILFSSTVRENIAYGAVDPESVTMDDVIAAAKKANAHYFIQGFPQGYETVVGERGLMLSGGQRQRVAIARAILKNPKILLLDEATSALDAESEHLVQDALEKLMVGRSVITIAHRLSTIKNADRIAVLDGGKVVELGSYSELTQLSNGVFRKLVERQAIVIDDESLQS</sequence>
<keyword evidence="11" id="KW-1278">Translocase</keyword>
<dbReference type="SMART" id="SM00382">
    <property type="entry name" value="AAA"/>
    <property type="match status" value="1"/>
</dbReference>
<keyword evidence="6" id="KW-0547">Nucleotide-binding</keyword>
<dbReference type="PANTHER" id="PTHR43394:SF1">
    <property type="entry name" value="ATP-BINDING CASSETTE SUB-FAMILY B MEMBER 10, MITOCHONDRIAL"/>
    <property type="match status" value="1"/>
</dbReference>
<evidence type="ECO:0000259" key="23">
    <source>
        <dbReference type="PROSITE" id="PS50929"/>
    </source>
</evidence>
<keyword evidence="9" id="KW-0460">Magnesium</keyword>
<proteinExistence type="inferred from homology"/>
<evidence type="ECO:0000256" key="6">
    <source>
        <dbReference type="ARBA" id="ARBA00022741"/>
    </source>
</evidence>
<evidence type="ECO:0000259" key="22">
    <source>
        <dbReference type="PROSITE" id="PS50893"/>
    </source>
</evidence>
<reference evidence="25" key="1">
    <citation type="submission" date="2025-08" db="UniProtKB">
        <authorList>
            <consortium name="RefSeq"/>
        </authorList>
    </citation>
    <scope>IDENTIFICATION</scope>
    <source>
        <tissue evidence="25">Gonads</tissue>
    </source>
</reference>
<dbReference type="GO" id="GO:0042802">
    <property type="term" value="F:identical protein binding"/>
    <property type="evidence" value="ECO:0007669"/>
    <property type="project" value="UniProtKB-ARBA"/>
</dbReference>
<dbReference type="OrthoDB" id="6500128at2759"/>
<evidence type="ECO:0000256" key="14">
    <source>
        <dbReference type="ARBA" id="ARBA00023128"/>
    </source>
</evidence>
<feature type="transmembrane region" description="Helical" evidence="21">
    <location>
        <begin position="212"/>
        <end position="232"/>
    </location>
</feature>
<evidence type="ECO:0000256" key="8">
    <source>
        <dbReference type="ARBA" id="ARBA00022840"/>
    </source>
</evidence>
<evidence type="ECO:0000256" key="7">
    <source>
        <dbReference type="ARBA" id="ARBA00022792"/>
    </source>
</evidence>
<dbReference type="InterPro" id="IPR003593">
    <property type="entry name" value="AAA+_ATPase"/>
</dbReference>
<keyword evidence="4 21" id="KW-0812">Transmembrane</keyword>
<keyword evidence="7" id="KW-0999">Mitochondrion inner membrane</keyword>
<evidence type="ECO:0000256" key="5">
    <source>
        <dbReference type="ARBA" id="ARBA00022723"/>
    </source>
</evidence>
<dbReference type="Pfam" id="PF00005">
    <property type="entry name" value="ABC_tran"/>
    <property type="match status" value="1"/>
</dbReference>
<dbReference type="GeneID" id="106161853"/>
<dbReference type="Gene3D" id="3.40.50.300">
    <property type="entry name" value="P-loop containing nucleotide triphosphate hydrolases"/>
    <property type="match status" value="1"/>
</dbReference>
<feature type="transmembrane region" description="Helical" evidence="21">
    <location>
        <begin position="30"/>
        <end position="51"/>
    </location>
</feature>
<keyword evidence="13" id="KW-0007">Acetylation</keyword>
<keyword evidence="14" id="KW-0496">Mitochondrion</keyword>
<keyword evidence="10" id="KW-0809">Transit peptide</keyword>
<evidence type="ECO:0000256" key="10">
    <source>
        <dbReference type="ARBA" id="ARBA00022946"/>
    </source>
</evidence>
<dbReference type="CDD" id="cd03249">
    <property type="entry name" value="ABC_MTABC3_MDL1_MDL2"/>
    <property type="match status" value="1"/>
</dbReference>
<evidence type="ECO:0000256" key="2">
    <source>
        <dbReference type="ARBA" id="ARBA00005580"/>
    </source>
</evidence>
<keyword evidence="15 21" id="KW-0472">Membrane</keyword>
<dbReference type="GO" id="GO:0015421">
    <property type="term" value="F:ABC-type oligopeptide transporter activity"/>
    <property type="evidence" value="ECO:0007669"/>
    <property type="project" value="TreeGrafter"/>
</dbReference>
<dbReference type="Pfam" id="PF00664">
    <property type="entry name" value="ABC_membrane"/>
    <property type="match status" value="1"/>
</dbReference>
<dbReference type="GO" id="GO:0090374">
    <property type="term" value="P:oligopeptide export from mitochondrion"/>
    <property type="evidence" value="ECO:0007669"/>
    <property type="project" value="TreeGrafter"/>
</dbReference>
<dbReference type="SUPFAM" id="SSF90123">
    <property type="entry name" value="ABC transporter transmembrane region"/>
    <property type="match status" value="1"/>
</dbReference>
<organism evidence="24 25">
    <name type="scientific">Lingula anatina</name>
    <name type="common">Brachiopod</name>
    <name type="synonym">Lingula unguis</name>
    <dbReference type="NCBI Taxonomy" id="7574"/>
    <lineage>
        <taxon>Eukaryota</taxon>
        <taxon>Metazoa</taxon>
        <taxon>Spiralia</taxon>
        <taxon>Lophotrochozoa</taxon>
        <taxon>Brachiopoda</taxon>
        <taxon>Linguliformea</taxon>
        <taxon>Lingulata</taxon>
        <taxon>Lingulida</taxon>
        <taxon>Linguloidea</taxon>
        <taxon>Lingulidae</taxon>
        <taxon>Lingula</taxon>
    </lineage>
</organism>
<evidence type="ECO:0000256" key="1">
    <source>
        <dbReference type="ARBA" id="ARBA00004448"/>
    </source>
</evidence>
<dbReference type="GO" id="GO:0005743">
    <property type="term" value="C:mitochondrial inner membrane"/>
    <property type="evidence" value="ECO:0007669"/>
    <property type="project" value="UniProtKB-SubCell"/>
</dbReference>
<comment type="catalytic activity">
    <reaction evidence="16">
        <text>biliverdin IXalpha(in) + ATP + H2O = biliverdin IXalpha(out) + ADP + phosphate + H(+)</text>
        <dbReference type="Rhea" id="RHEA:82359"/>
        <dbReference type="ChEBI" id="CHEBI:15377"/>
        <dbReference type="ChEBI" id="CHEBI:15378"/>
        <dbReference type="ChEBI" id="CHEBI:30616"/>
        <dbReference type="ChEBI" id="CHEBI:43474"/>
        <dbReference type="ChEBI" id="CHEBI:57991"/>
        <dbReference type="ChEBI" id="CHEBI:456216"/>
    </reaction>
    <physiologicalReaction direction="left-to-right" evidence="16">
        <dbReference type="Rhea" id="RHEA:82360"/>
    </physiologicalReaction>
</comment>
<evidence type="ECO:0000256" key="3">
    <source>
        <dbReference type="ARBA" id="ARBA00022448"/>
    </source>
</evidence>
<dbReference type="GO" id="GO:0046872">
    <property type="term" value="F:metal ion binding"/>
    <property type="evidence" value="ECO:0007669"/>
    <property type="project" value="UniProtKB-KW"/>
</dbReference>
<evidence type="ECO:0000256" key="17">
    <source>
        <dbReference type="ARBA" id="ARBA00055589"/>
    </source>
</evidence>
<dbReference type="InterPro" id="IPR011527">
    <property type="entry name" value="ABC1_TM_dom"/>
</dbReference>
<dbReference type="RefSeq" id="XP_013394380.1">
    <property type="nucleotide sequence ID" value="XM_013538926.1"/>
</dbReference>
<evidence type="ECO:0000256" key="16">
    <source>
        <dbReference type="ARBA" id="ARBA00052250"/>
    </source>
</evidence>
<keyword evidence="24" id="KW-1185">Reference proteome</keyword>
<dbReference type="GO" id="GO:0005524">
    <property type="term" value="F:ATP binding"/>
    <property type="evidence" value="ECO:0007669"/>
    <property type="project" value="UniProtKB-KW"/>
</dbReference>
<evidence type="ECO:0000256" key="15">
    <source>
        <dbReference type="ARBA" id="ARBA00023136"/>
    </source>
</evidence>
<comment type="function">
    <text evidence="17">ATP-dependent transporter located in the mitochondrial inner membrane that catalyzes the export of biliverdin from the mitochondrial matrix, and plays a crucial role in hemoglobin synthesis and antioxidative stress. Participates in the early step of the heme biosynthetic process during insertion of iron into protoporphyrin IX (PPIX). Involved in the stabilization of the iron transporter mitoferrin-1/SLC25A37. In addition may be involved in mitochondrial unfolded protein response (UPRmt) signaling pathway, although ABCB10 probably does not participate in peptide export from mitochondria.</text>
</comment>
<keyword evidence="3" id="KW-0813">Transport</keyword>
<evidence type="ECO:0000313" key="24">
    <source>
        <dbReference type="Proteomes" id="UP000085678"/>
    </source>
</evidence>
<evidence type="ECO:0000256" key="12">
    <source>
        <dbReference type="ARBA" id="ARBA00022989"/>
    </source>
</evidence>
<dbReference type="GO" id="GO:0016887">
    <property type="term" value="F:ATP hydrolysis activity"/>
    <property type="evidence" value="ECO:0007669"/>
    <property type="project" value="InterPro"/>
</dbReference>
<feature type="transmembrane region" description="Helical" evidence="21">
    <location>
        <begin position="244"/>
        <end position="268"/>
    </location>
</feature>
<keyword evidence="12 21" id="KW-1133">Transmembrane helix</keyword>
<dbReference type="PANTHER" id="PTHR43394">
    <property type="entry name" value="ATP-DEPENDENT PERMEASE MDL1, MITOCHONDRIAL"/>
    <property type="match status" value="1"/>
</dbReference>
<feature type="domain" description="ABC transporter" evidence="22">
    <location>
        <begin position="307"/>
        <end position="546"/>
    </location>
</feature>
<evidence type="ECO:0000256" key="11">
    <source>
        <dbReference type="ARBA" id="ARBA00022967"/>
    </source>
</evidence>